<evidence type="ECO:0000256" key="1">
    <source>
        <dbReference type="SAM" id="MobiDB-lite"/>
    </source>
</evidence>
<organism evidence="3 4">
    <name type="scientific">Paenibacillus selenitireducens</name>
    <dbReference type="NCBI Taxonomy" id="1324314"/>
    <lineage>
        <taxon>Bacteria</taxon>
        <taxon>Bacillati</taxon>
        <taxon>Bacillota</taxon>
        <taxon>Bacilli</taxon>
        <taxon>Bacillales</taxon>
        <taxon>Paenibacillaceae</taxon>
        <taxon>Paenibacillus</taxon>
    </lineage>
</organism>
<evidence type="ECO:0000259" key="2">
    <source>
        <dbReference type="Pfam" id="PF18964"/>
    </source>
</evidence>
<keyword evidence="4" id="KW-1185">Reference proteome</keyword>
<dbReference type="AlphaFoldDB" id="A0A1T2X3A5"/>
<comment type="caution">
    <text evidence="3">The sequence shown here is derived from an EMBL/GenBank/DDBJ whole genome shotgun (WGS) entry which is preliminary data.</text>
</comment>
<gene>
    <name evidence="3" type="ORF">BVG16_24710</name>
</gene>
<reference evidence="3 4" key="1">
    <citation type="submission" date="2017-01" db="EMBL/GenBank/DDBJ databases">
        <title>Genome analysis of Paenibacillus selenitrireducens ES3-24.</title>
        <authorList>
            <person name="Xu D."/>
            <person name="Yao R."/>
            <person name="Zheng S."/>
        </authorList>
    </citation>
    <scope>NUCLEOTIDE SEQUENCE [LARGE SCALE GENOMIC DNA]</scope>
    <source>
        <strain evidence="3 4">ES3-24</strain>
    </source>
</reference>
<dbReference type="OrthoDB" id="2657408at2"/>
<accession>A0A1T2X3A5</accession>
<dbReference type="STRING" id="1324314.BVG16_24710"/>
<proteinExistence type="predicted"/>
<dbReference type="EMBL" id="MSZX01000011">
    <property type="protein sequence ID" value="OPA74327.1"/>
    <property type="molecule type" value="Genomic_DNA"/>
</dbReference>
<dbReference type="Pfam" id="PF18964">
    <property type="entry name" value="DUF5704"/>
    <property type="match status" value="1"/>
</dbReference>
<sequence length="1095" mass="123246">MGRRIHHGFIISLIIIFSLQFIAVFPGINMANAATDITPLKYYAENNYRYFVGFYYYDMWKDSAGNWTGEGKQPNRGMHGEATFTYKFQFPGRKIKNLEASIYRQSDITNKYFEGSRNDNYEEYSDAISTGTQNSDIRPFQKQGIGTDTTTIPMTVNMLLDASIPLDIKEASCPDCAPNVEAYRIYVPILFKIELNTQLTVKHFTTTGQSLDRIFPARVNEEMTVGTNYSFTPPTNANYQYAGYKKSTTNDLPSGSITQGSPYPFTYDGSFEKYTLFMYYNENGIDPCANSPCEPPSETECTTPAPGQTITGSMMEPAVSAMIRADARGSERFNVLQGIPTSESLYGNVLARAYLFQDRFVQMTGKCSFTVQVTKQYTLKWDPGKTTVGVDSRPTREPDPQEETEDKTYEYRIARPYSFWKIDNLEVYALRQADLMNYALPNGSITILPAGYVPPNYSAVTNGNFYPPSPPSEVQASGQVISGGRNKPSVPNDQGNLKGEAERVVDKVQVENDSLTFNSQTIMSNQKVNEAGPRPGQIPAPQQIGRDVLYSAGHGISSSKVNKKDTVSTGNIFYDVMSGNIQGGDNKAFPIPGMNPVTLHTPVVNDSSVTDDRGHNQKTIPSMNRAAFILDRPFTIRMPTSGQHLNIQGYGNRDYAKYFRNKQVWFPFDVYNENRTQLYPQHTWIDIPIHQLETTFYLPVWVDEGSYDVLFRSIAENAPPNFTTQPLANTDLANHVATDVEPVEVIGRIYDFHITDIGDYNWESVFRKQQGSALPTGDSYWVGLRGIDGNGRGNLQPFTLPIRLGSHPEVGMKNIAVKTGYHFKFDLKTKGNMFGSGDGIRITPTFDYASSDGMKRQEIDLYYHSASKYFVRIGSAEDKEKRYVILNERLRNVTLDSLRDTASYYYDAAGSNGGNVGSREVFIAQYMKQTEKQTWVGNWTWMILPEQLRVFLGNAGIPSNASVSANRAFAAEQRWYGEYSLPAAVYAVPKGTNLAEYGRTHTLNEKSPIFLKHGFIIVNFNIETIRNKDVDHPHLQYIHAPAMNAFPYLNQWGLEGFERTVKDAYQHTFQLKEGDVIFYHADKSSYDDFKSSGTH</sequence>
<feature type="domain" description="DUF5704" evidence="2">
    <location>
        <begin position="333"/>
        <end position="513"/>
    </location>
</feature>
<feature type="region of interest" description="Disordered" evidence="1">
    <location>
        <begin position="384"/>
        <end position="405"/>
    </location>
</feature>
<name>A0A1T2X3A5_9BACL</name>
<evidence type="ECO:0000313" key="4">
    <source>
        <dbReference type="Proteomes" id="UP000190188"/>
    </source>
</evidence>
<dbReference type="RefSeq" id="WP_078501874.1">
    <property type="nucleotide sequence ID" value="NZ_MSZX01000011.1"/>
</dbReference>
<feature type="region of interest" description="Disordered" evidence="1">
    <location>
        <begin position="471"/>
        <end position="497"/>
    </location>
</feature>
<dbReference type="Proteomes" id="UP000190188">
    <property type="component" value="Unassembled WGS sequence"/>
</dbReference>
<protein>
    <recommendedName>
        <fullName evidence="2">DUF5704 domain-containing protein</fullName>
    </recommendedName>
</protein>
<dbReference type="InterPro" id="IPR043759">
    <property type="entry name" value="DUF5704"/>
</dbReference>
<evidence type="ECO:0000313" key="3">
    <source>
        <dbReference type="EMBL" id="OPA74327.1"/>
    </source>
</evidence>